<dbReference type="RefSeq" id="WP_154737762.1">
    <property type="nucleotide sequence ID" value="NZ_WMBQ01000001.1"/>
</dbReference>
<comment type="similarity">
    <text evidence="2">Belongs to the DsbD family.</text>
</comment>
<dbReference type="InterPro" id="IPR003834">
    <property type="entry name" value="Cyt_c_assmbl_TM_dom"/>
</dbReference>
<sequence>MLLGSATFAFFAGALSTLSPCVLPLLPIILATAVSEHRLGPVALAAGLASSFVAVGLFVATVGFSIGIDAGAFRIFAALLLIGIGVILLVPQLQVQFATAAAPISGWAENSFGGFSTGGLQGQFALGLLLGAVWSPCVGPTLGAASLLAAQGKDLGQVALIMLAFGVGAALPLLLLGMLSRETLLRWRGRLAEAGKGGKVVLGILLIAVGLAIVSGFDKRLEAAVLDTVPAWFTEISTRY</sequence>
<evidence type="ECO:0000256" key="2">
    <source>
        <dbReference type="ARBA" id="ARBA00006143"/>
    </source>
</evidence>
<feature type="transmembrane region" description="Helical" evidence="7">
    <location>
        <begin position="6"/>
        <end position="30"/>
    </location>
</feature>
<evidence type="ECO:0000256" key="7">
    <source>
        <dbReference type="SAM" id="Phobius"/>
    </source>
</evidence>
<dbReference type="GO" id="GO:0016020">
    <property type="term" value="C:membrane"/>
    <property type="evidence" value="ECO:0007669"/>
    <property type="project" value="UniProtKB-SubCell"/>
</dbReference>
<evidence type="ECO:0000313" key="10">
    <source>
        <dbReference type="Proteomes" id="UP000440694"/>
    </source>
</evidence>
<reference evidence="9 10" key="1">
    <citation type="submission" date="2019-11" db="EMBL/GenBank/DDBJ databases">
        <title>Identification of a novel strain.</title>
        <authorList>
            <person name="Xu Q."/>
            <person name="Wang G."/>
        </authorList>
    </citation>
    <scope>NUCLEOTIDE SEQUENCE [LARGE SCALE GENOMIC DNA]</scope>
    <source>
        <strain evidence="10">xq</strain>
    </source>
</reference>
<proteinExistence type="inferred from homology"/>
<keyword evidence="10" id="KW-1185">Reference proteome</keyword>
<dbReference type="PANTHER" id="PTHR31272:SF9">
    <property type="entry name" value="BLL1027 PROTEIN"/>
    <property type="match status" value="1"/>
</dbReference>
<feature type="transmembrane region" description="Helical" evidence="7">
    <location>
        <begin position="200"/>
        <end position="217"/>
    </location>
</feature>
<dbReference type="PANTHER" id="PTHR31272">
    <property type="entry name" value="CYTOCHROME C-TYPE BIOGENESIS PROTEIN HI_1454-RELATED"/>
    <property type="match status" value="1"/>
</dbReference>
<dbReference type="AlphaFoldDB" id="A0A6I3KFQ8"/>
<evidence type="ECO:0000313" key="9">
    <source>
        <dbReference type="EMBL" id="MTD93203.1"/>
    </source>
</evidence>
<evidence type="ECO:0000256" key="4">
    <source>
        <dbReference type="ARBA" id="ARBA00022748"/>
    </source>
</evidence>
<evidence type="ECO:0000256" key="5">
    <source>
        <dbReference type="ARBA" id="ARBA00022989"/>
    </source>
</evidence>
<feature type="transmembrane region" description="Helical" evidence="7">
    <location>
        <begin position="72"/>
        <end position="90"/>
    </location>
</feature>
<evidence type="ECO:0000256" key="6">
    <source>
        <dbReference type="ARBA" id="ARBA00023136"/>
    </source>
</evidence>
<evidence type="ECO:0000259" key="8">
    <source>
        <dbReference type="Pfam" id="PF02683"/>
    </source>
</evidence>
<dbReference type="Proteomes" id="UP000440694">
    <property type="component" value="Unassembled WGS sequence"/>
</dbReference>
<feature type="domain" description="Cytochrome C biogenesis protein transmembrane" evidence="8">
    <location>
        <begin position="8"/>
        <end position="215"/>
    </location>
</feature>
<feature type="transmembrane region" description="Helical" evidence="7">
    <location>
        <begin position="124"/>
        <end position="149"/>
    </location>
</feature>
<organism evidence="9 10">
    <name type="scientific">Hyphomicrobium album</name>
    <dbReference type="NCBI Taxonomy" id="2665159"/>
    <lineage>
        <taxon>Bacteria</taxon>
        <taxon>Pseudomonadati</taxon>
        <taxon>Pseudomonadota</taxon>
        <taxon>Alphaproteobacteria</taxon>
        <taxon>Hyphomicrobiales</taxon>
        <taxon>Hyphomicrobiaceae</taxon>
        <taxon>Hyphomicrobium</taxon>
    </lineage>
</organism>
<keyword evidence="3 7" id="KW-0812">Transmembrane</keyword>
<dbReference type="EMBL" id="WMBQ01000001">
    <property type="protein sequence ID" value="MTD93203.1"/>
    <property type="molecule type" value="Genomic_DNA"/>
</dbReference>
<dbReference type="InterPro" id="IPR051790">
    <property type="entry name" value="Cytochrome_c-biogenesis_DsbD"/>
</dbReference>
<feature type="transmembrane region" description="Helical" evidence="7">
    <location>
        <begin position="42"/>
        <end position="66"/>
    </location>
</feature>
<comment type="subcellular location">
    <subcellularLocation>
        <location evidence="1">Membrane</location>
        <topology evidence="1">Multi-pass membrane protein</topology>
    </subcellularLocation>
</comment>
<accession>A0A6I3KFQ8</accession>
<keyword evidence="4" id="KW-0201">Cytochrome c-type biogenesis</keyword>
<evidence type="ECO:0000256" key="3">
    <source>
        <dbReference type="ARBA" id="ARBA00022692"/>
    </source>
</evidence>
<keyword evidence="6 7" id="KW-0472">Membrane</keyword>
<keyword evidence="5 7" id="KW-1133">Transmembrane helix</keyword>
<evidence type="ECO:0000256" key="1">
    <source>
        <dbReference type="ARBA" id="ARBA00004141"/>
    </source>
</evidence>
<comment type="caution">
    <text evidence="9">The sequence shown here is derived from an EMBL/GenBank/DDBJ whole genome shotgun (WGS) entry which is preliminary data.</text>
</comment>
<dbReference type="GO" id="GO:0017004">
    <property type="term" value="P:cytochrome complex assembly"/>
    <property type="evidence" value="ECO:0007669"/>
    <property type="project" value="UniProtKB-KW"/>
</dbReference>
<protein>
    <submittedName>
        <fullName evidence="9">Cytochrome c biogenesis protein CcdA</fullName>
    </submittedName>
</protein>
<feature type="transmembrane region" description="Helical" evidence="7">
    <location>
        <begin position="155"/>
        <end position="179"/>
    </location>
</feature>
<gene>
    <name evidence="9" type="ORF">GIW81_02510</name>
</gene>
<dbReference type="Pfam" id="PF02683">
    <property type="entry name" value="DsbD_TM"/>
    <property type="match status" value="1"/>
</dbReference>
<name>A0A6I3KFQ8_9HYPH</name>